<dbReference type="EMBL" id="LUGH01000008">
    <property type="protein sequence ID" value="OBZ91581.1"/>
    <property type="molecule type" value="Genomic_DNA"/>
</dbReference>
<evidence type="ECO:0000256" key="1">
    <source>
        <dbReference type="SAM" id="SignalP"/>
    </source>
</evidence>
<dbReference type="InParanoid" id="A0A1C7NR41"/>
<name>A0A1C7NR41_9FUNG</name>
<gene>
    <name evidence="2" type="ORF">A0J61_00390</name>
</gene>
<dbReference type="OrthoDB" id="10311276at2759"/>
<keyword evidence="1" id="KW-0732">Signal</keyword>
<dbReference type="Proteomes" id="UP000093000">
    <property type="component" value="Unassembled WGS sequence"/>
</dbReference>
<organism evidence="2 3">
    <name type="scientific">Choanephora cucurbitarum</name>
    <dbReference type="NCBI Taxonomy" id="101091"/>
    <lineage>
        <taxon>Eukaryota</taxon>
        <taxon>Fungi</taxon>
        <taxon>Fungi incertae sedis</taxon>
        <taxon>Mucoromycota</taxon>
        <taxon>Mucoromycotina</taxon>
        <taxon>Mucoromycetes</taxon>
        <taxon>Mucorales</taxon>
        <taxon>Mucorineae</taxon>
        <taxon>Choanephoraceae</taxon>
        <taxon>Choanephoroideae</taxon>
        <taxon>Choanephora</taxon>
    </lineage>
</organism>
<accession>A0A1C7NR41</accession>
<feature type="chain" id="PRO_5008889849" evidence="1">
    <location>
        <begin position="21"/>
        <end position="76"/>
    </location>
</feature>
<proteinExistence type="predicted"/>
<evidence type="ECO:0000313" key="3">
    <source>
        <dbReference type="Proteomes" id="UP000093000"/>
    </source>
</evidence>
<dbReference type="AlphaFoldDB" id="A0A1C7NR41"/>
<keyword evidence="3" id="KW-1185">Reference proteome</keyword>
<protein>
    <submittedName>
        <fullName evidence="2">Uncharacterized protein</fullName>
    </submittedName>
</protein>
<evidence type="ECO:0000313" key="2">
    <source>
        <dbReference type="EMBL" id="OBZ91581.1"/>
    </source>
</evidence>
<reference evidence="2 3" key="1">
    <citation type="submission" date="2016-03" db="EMBL/GenBank/DDBJ databases">
        <title>Choanephora cucurbitarum.</title>
        <authorList>
            <person name="Min B."/>
            <person name="Park H."/>
            <person name="Park J.-H."/>
            <person name="Shin H.-D."/>
            <person name="Choi I.-G."/>
        </authorList>
    </citation>
    <scope>NUCLEOTIDE SEQUENCE [LARGE SCALE GENOMIC DNA]</scope>
    <source>
        <strain evidence="2 3">KUS-F28377</strain>
    </source>
</reference>
<feature type="signal peptide" evidence="1">
    <location>
        <begin position="1"/>
        <end position="20"/>
    </location>
</feature>
<sequence>MVSVSGLLFSGLALIAAVNAVPSPEVQSLQKMNHYNKMVESNFEIQPRGCTDTCCSGPASCCSVNGCIWRDGRCNC</sequence>
<comment type="caution">
    <text evidence="2">The sequence shown here is derived from an EMBL/GenBank/DDBJ whole genome shotgun (WGS) entry which is preliminary data.</text>
</comment>